<protein>
    <submittedName>
        <fullName evidence="1">Ig-like domain-containing protein</fullName>
    </submittedName>
</protein>
<comment type="caution">
    <text evidence="1">The sequence shown here is derived from an EMBL/GenBank/DDBJ whole genome shotgun (WGS) entry which is preliminary data.</text>
</comment>
<dbReference type="EMBL" id="JAPDDS010000004">
    <property type="protein sequence ID" value="MCW1884687.1"/>
    <property type="molecule type" value="Genomic_DNA"/>
</dbReference>
<name>A0ABT3FM91_9BACT</name>
<reference evidence="1 2" key="1">
    <citation type="submission" date="2022-10" db="EMBL/GenBank/DDBJ databases">
        <title>Luteolibacter flavescens strain MCCC 1K03193, whole genome shotgun sequencing project.</title>
        <authorList>
            <person name="Zhao G."/>
            <person name="Shen L."/>
        </authorList>
    </citation>
    <scope>NUCLEOTIDE SEQUENCE [LARGE SCALE GENOMIC DNA]</scope>
    <source>
        <strain evidence="1 2">MCCC 1K03193</strain>
    </source>
</reference>
<dbReference type="Pfam" id="PF17963">
    <property type="entry name" value="Big_9"/>
    <property type="match status" value="4"/>
</dbReference>
<sequence length="661" mass="69114">MLLATSAGASAAISSSVFYLERSQQAEGLESLSIRLSVTITEGTLAQGAASTAVLEDPAGGLHAITGSARSGSVSFAATVPLETLADAGGVWKLTVNEGAGADEDLRITVPTVEMDAFPVYPAFPKHPYEGDASKIRFVWNTAASAISTAGGSVVSTGNGSAVYGYTPGGPRQVDVSHIQSINGATIANPDGTPRGPVTTQSLQSQSWMEVFTDAEPRELAGQTTTTDGVHEFFASGLVKGGRYAVLGRTGEGAWEEIYRFVAVSNAHVYEEEQGEEPRSFMIEADPNRAPVAEPAALAVVEDTPLPVTLYGSDADGDAFVFEIVTPPTKGVIDSRETGWFYVPNANVTGADEFTFRVNDGSERSAYSEPATVSIFISPVNDVPVATGGEFFTMKGGTFRFTLPGMDVDGDAMTFQVIDQPEKGKLTGTPPNLTYKAAKPGEWTFRYTVSDGQTTSAPGIITLRVRAENAKPVAQPSSVVAHMGQPLLLPLTGLDTDQDPLSFSITKKPKTGTLTGTPPAVYYTPKPGYRGTDSVSYVANDGKANSKPAVIQITVINPNNRAPVASSFVALGPPVKKVVPVVLSATDADGDPVTYRLLTQPENGKLTGKVPNLKFKPANGFTGTASFSYVANDGTVDSAPATVTIPVGEVNLPAPAASFAR</sequence>
<proteinExistence type="predicted"/>
<accession>A0ABT3FM91</accession>
<dbReference type="RefSeq" id="WP_264500647.1">
    <property type="nucleotide sequence ID" value="NZ_JAPDDS010000004.1"/>
</dbReference>
<evidence type="ECO:0000313" key="1">
    <source>
        <dbReference type="EMBL" id="MCW1884687.1"/>
    </source>
</evidence>
<dbReference type="Gene3D" id="2.60.40.2810">
    <property type="match status" value="2"/>
</dbReference>
<evidence type="ECO:0000313" key="2">
    <source>
        <dbReference type="Proteomes" id="UP001207930"/>
    </source>
</evidence>
<organism evidence="1 2">
    <name type="scientific">Luteolibacter flavescens</name>
    <dbReference type="NCBI Taxonomy" id="1859460"/>
    <lineage>
        <taxon>Bacteria</taxon>
        <taxon>Pseudomonadati</taxon>
        <taxon>Verrucomicrobiota</taxon>
        <taxon>Verrucomicrobiia</taxon>
        <taxon>Verrucomicrobiales</taxon>
        <taxon>Verrucomicrobiaceae</taxon>
        <taxon>Luteolibacter</taxon>
    </lineage>
</organism>
<dbReference type="Gene3D" id="2.60.40.3440">
    <property type="match status" value="1"/>
</dbReference>
<dbReference type="Proteomes" id="UP001207930">
    <property type="component" value="Unassembled WGS sequence"/>
</dbReference>
<keyword evidence="2" id="KW-1185">Reference proteome</keyword>
<dbReference type="NCBIfam" id="NF012211">
    <property type="entry name" value="tand_rpt_95"/>
    <property type="match status" value="3"/>
</dbReference>
<gene>
    <name evidence="1" type="ORF">OKA04_08095</name>
</gene>